<protein>
    <recommendedName>
        <fullName evidence="10">ABC transporter domain-containing protein</fullName>
    </recommendedName>
</protein>
<dbReference type="EMBL" id="CAKKLH010000066">
    <property type="protein sequence ID" value="CAH0101736.1"/>
    <property type="molecule type" value="Genomic_DNA"/>
</dbReference>
<evidence type="ECO:0000256" key="4">
    <source>
        <dbReference type="ARBA" id="ARBA00022737"/>
    </source>
</evidence>
<evidence type="ECO:0000256" key="8">
    <source>
        <dbReference type="ARBA" id="ARBA00023136"/>
    </source>
</evidence>
<dbReference type="InterPro" id="IPR013525">
    <property type="entry name" value="ABC2_TM"/>
</dbReference>
<dbReference type="Pfam" id="PF23321">
    <property type="entry name" value="R1_ABCA1"/>
    <property type="match status" value="1"/>
</dbReference>
<dbReference type="PANTHER" id="PTHR19229">
    <property type="entry name" value="ATP-BINDING CASSETTE TRANSPORTER SUBFAMILY A ABCA"/>
    <property type="match status" value="1"/>
</dbReference>
<comment type="subcellular location">
    <subcellularLocation>
        <location evidence="1">Membrane</location>
        <topology evidence="1">Multi-pass membrane protein</topology>
    </subcellularLocation>
</comment>
<keyword evidence="4" id="KW-0677">Repeat</keyword>
<feature type="transmembrane region" description="Helical" evidence="9">
    <location>
        <begin position="631"/>
        <end position="649"/>
    </location>
</feature>
<evidence type="ECO:0000256" key="9">
    <source>
        <dbReference type="SAM" id="Phobius"/>
    </source>
</evidence>
<organism evidence="11 12">
    <name type="scientific">Daphnia galeata</name>
    <dbReference type="NCBI Taxonomy" id="27404"/>
    <lineage>
        <taxon>Eukaryota</taxon>
        <taxon>Metazoa</taxon>
        <taxon>Ecdysozoa</taxon>
        <taxon>Arthropoda</taxon>
        <taxon>Crustacea</taxon>
        <taxon>Branchiopoda</taxon>
        <taxon>Diplostraca</taxon>
        <taxon>Cladocera</taxon>
        <taxon>Anomopoda</taxon>
        <taxon>Daphniidae</taxon>
        <taxon>Daphnia</taxon>
    </lineage>
</organism>
<sequence length="1978" mass="221145">MKDSQTDAVAKRQRQRDCENMKRALLNFPSIPGDLLDSGKREDFVPILQDSTPNNAISGRVPPIYVIGENGKSTAKISTHPHIPPSKGPLKSRLSCDFMDTGILPNASPLPQHGSSTTNGIGGHYSGLEETSGWSRFKLLLWKNWVVQKRHKIQTLVEIALPVFFASLLVIIRDLAPSDVFQNATVYPAYRLSQNLPDIPSGSIANMPLPTVGSKINLDNISALETLSSPSSIMMSTFSFDPSLNFDPFGLLPPRKWPVAWAPNNTIVRNVMERLARRSNLRVSNYGFATEEEMEVFIMKNYNAGLGVKSSIDFLGGIVFTNAFPKDDTFPKDIQFKIRMKGSPRVMNNDRSPWSPVETWMTDYQFPIFQLPGPRFKNRTEGGNPGYYKEGFLTLQDGVSRVLIEMLSGKSTSDIDIEMRRFPYPIYADDKFLVALQGWLPLIIMLSFIYPALNIVKSIVHEKERRLKESMKMMGLPNWLHWTAWFVKSLAFILITIILITALLKARWYGGSTLAVLEKSDGTLFFFFMLTFAITSISFCFLMTVFFSKANSAATGAGIIWFVTYSPFFFLQLRYATLTRTDKLISCLFSNTAMAFASQLMSMFEGSSEGIQWQNINRGVSPDDDFTFGDVLIMLAIDSVIYLLLALYVEAVFPGEFGVPQPWYFPFTRDYWCGSSVAAQDITLSAAERTARNAEYIEEEPIGLRAGIQIKGLTKEYHKGKLAVNNIHLNMYESQITALLGHNGAGKSTTMSMLTGLFPPTTGTALVNGFDIRKDIQGVRGSLGLCPQHDILFDELTVEEHLDFFCKLKGYPSHLVRAETDRMVKALQLENKRRAMSCTLSGGMKRKLSVGIALCGESKVVMLDEPTSGMDPSARRSTWDLLQSEKVGRTILLTTHFMEEADLLGDRIAIMASGQIQCGGSSLFLKKKYGAGYHLVIVKESSCDVQRITELIRKSIPEVSINQNVGAELTYLLPSDKSHLFQQIFEELEQNRRCLGISSYGASVTTMEEVFIRVGEINAGHQEVEKQNIIHQDTLVNLNTASSTQSLLHDGTNGDLRNKGFNLFLQQLRAMLNKKLLYTVRNWLLFTAQLLIPVAFLAISLIVLQTVPGVTNSKSLPIRLENYLSTNTLVELATPDNILARNLTEIYADQFDATGHNKYERVDLLNQSMLEYYTERASNDLPGVNLHLLTGVTFRTLPTRRRQTEKVLATAWFNNQPYHVPPLTLNLIHNALLIHRTGDSEYRLTITNHPLPFDDFSKLNNDASSSSLGFQVGFNISFGMAFLAASFVIFLVKERVTKAKHLQFVSGVHFITFWLANMTWDFINFLIPCAGILITFLCFNEDGFISFEQQGRIVLVFVLYGWAMLPLMYLLSFLFSIPATGFTRTTMFNIFTGMATLITVVILQIPELQLVEVAGVLDWIFMTLPNYSLGMAFNNLYTNSRAVEYCTRPIVVFACKTGLRPNPCCKNTGNCGSSACIQYNEDPLGWDGLGIGRMITFLAIDGLIFVIVLILIELRLWERFCDFCCSLYPASNDEFGLINPENGMVIPAEDDDVARERELIQSKPVNVLQKDNNLVIKDLVKYYDQGFRAVDRLCLGVRRGECFGLLGINGAGKTTTFKMLTGDISVSNGDAYLDGFSVCKNMKSVQRRLGYCPQFDATIDEMTGRETLRMFANLRGVPERSVETVVEDLTEKLLLRDHIEKKVKELSGGNKRKLSTAVALIGDPPIVFLDEPTTGMDPVARRQLWDTIARVRDSGQAIVLTSHSMEECEALCTRIAIMVNGQFKCLGSSQHLKSKFGQGYTLIAKVRASPEASLPIGVCTSHPTHTSIDQEDSIRGGGSIRFRSGSSKTINSNIVSSQNPLRAIPDMGPIMDFIQTSFPGAQLKDYHQGLVHYHLPESGQSWARIFGLMESAKNKYQIEDYSVGQTTLEQVFLNFAKSQVGEDINGRGRTQMNVINNLLHSLCSCPKVCSWECTVDFD</sequence>
<feature type="transmembrane region" description="Helical" evidence="9">
    <location>
        <begin position="439"/>
        <end position="460"/>
    </location>
</feature>
<feature type="domain" description="ABC transporter" evidence="10">
    <location>
        <begin position="1574"/>
        <end position="1805"/>
    </location>
</feature>
<evidence type="ECO:0000256" key="7">
    <source>
        <dbReference type="ARBA" id="ARBA00022989"/>
    </source>
</evidence>
<accession>A0A8J2RL31</accession>
<evidence type="ECO:0000259" key="10">
    <source>
        <dbReference type="PROSITE" id="PS50893"/>
    </source>
</evidence>
<dbReference type="FunFam" id="3.40.50.300:FF:000327">
    <property type="entry name" value="ATP-binding cassette sub-family A member 3"/>
    <property type="match status" value="1"/>
</dbReference>
<dbReference type="GO" id="GO:0016887">
    <property type="term" value="F:ATP hydrolysis activity"/>
    <property type="evidence" value="ECO:0007669"/>
    <property type="project" value="InterPro"/>
</dbReference>
<evidence type="ECO:0000313" key="12">
    <source>
        <dbReference type="Proteomes" id="UP000789390"/>
    </source>
</evidence>
<dbReference type="InterPro" id="IPR017871">
    <property type="entry name" value="ABC_transporter-like_CS"/>
</dbReference>
<feature type="transmembrane region" description="Helical" evidence="9">
    <location>
        <begin position="1083"/>
        <end position="1104"/>
    </location>
</feature>
<dbReference type="PROSITE" id="PS00211">
    <property type="entry name" value="ABC_TRANSPORTER_1"/>
    <property type="match status" value="1"/>
</dbReference>
<evidence type="ECO:0000256" key="5">
    <source>
        <dbReference type="ARBA" id="ARBA00022741"/>
    </source>
</evidence>
<keyword evidence="6" id="KW-0067">ATP-binding</keyword>
<dbReference type="InterPro" id="IPR003439">
    <property type="entry name" value="ABC_transporter-like_ATP-bd"/>
</dbReference>
<proteinExistence type="predicted"/>
<feature type="transmembrane region" description="Helical" evidence="9">
    <location>
        <begin position="1387"/>
        <end position="1405"/>
    </location>
</feature>
<dbReference type="PANTHER" id="PTHR19229:SF250">
    <property type="entry name" value="ABC TRANSPORTER DOMAIN-CONTAINING PROTEIN-RELATED"/>
    <property type="match status" value="1"/>
</dbReference>
<dbReference type="GO" id="GO:0140359">
    <property type="term" value="F:ABC-type transporter activity"/>
    <property type="evidence" value="ECO:0007669"/>
    <property type="project" value="InterPro"/>
</dbReference>
<dbReference type="GO" id="GO:0005319">
    <property type="term" value="F:lipid transporter activity"/>
    <property type="evidence" value="ECO:0007669"/>
    <property type="project" value="TreeGrafter"/>
</dbReference>
<feature type="transmembrane region" description="Helical" evidence="9">
    <location>
        <begin position="1268"/>
        <end position="1292"/>
    </location>
</feature>
<dbReference type="SMART" id="SM00382">
    <property type="entry name" value="AAA"/>
    <property type="match status" value="2"/>
</dbReference>
<keyword evidence="8 9" id="KW-0472">Membrane</keyword>
<evidence type="ECO:0000313" key="11">
    <source>
        <dbReference type="EMBL" id="CAH0101736.1"/>
    </source>
</evidence>
<feature type="transmembrane region" description="Helical" evidence="9">
    <location>
        <begin position="524"/>
        <end position="547"/>
    </location>
</feature>
<evidence type="ECO:0000256" key="1">
    <source>
        <dbReference type="ARBA" id="ARBA00004141"/>
    </source>
</evidence>
<keyword evidence="2" id="KW-0813">Transport</keyword>
<dbReference type="GO" id="GO:0016020">
    <property type="term" value="C:membrane"/>
    <property type="evidence" value="ECO:0007669"/>
    <property type="project" value="UniProtKB-SubCell"/>
</dbReference>
<keyword evidence="12" id="KW-1185">Reference proteome</keyword>
<gene>
    <name evidence="11" type="ORF">DGAL_LOCUS4075</name>
</gene>
<evidence type="ECO:0000256" key="2">
    <source>
        <dbReference type="ARBA" id="ARBA00022448"/>
    </source>
</evidence>
<evidence type="ECO:0000256" key="3">
    <source>
        <dbReference type="ARBA" id="ARBA00022692"/>
    </source>
</evidence>
<dbReference type="Gene3D" id="3.40.50.300">
    <property type="entry name" value="P-loop containing nucleotide triphosphate hydrolases"/>
    <property type="match status" value="2"/>
</dbReference>
<dbReference type="SUPFAM" id="SSF52540">
    <property type="entry name" value="P-loop containing nucleoside triphosphate hydrolases"/>
    <property type="match status" value="2"/>
</dbReference>
<comment type="caution">
    <text evidence="11">The sequence shown here is derived from an EMBL/GenBank/DDBJ whole genome shotgun (WGS) entry which is preliminary data.</text>
</comment>
<feature type="transmembrane region" description="Helical" evidence="9">
    <location>
        <begin position="554"/>
        <end position="573"/>
    </location>
</feature>
<dbReference type="Proteomes" id="UP000789390">
    <property type="component" value="Unassembled WGS sequence"/>
</dbReference>
<feature type="transmembrane region" description="Helical" evidence="9">
    <location>
        <begin position="480"/>
        <end position="504"/>
    </location>
</feature>
<reference evidence="11" key="1">
    <citation type="submission" date="2021-11" db="EMBL/GenBank/DDBJ databases">
        <authorList>
            <person name="Schell T."/>
        </authorList>
    </citation>
    <scope>NUCLEOTIDE SEQUENCE</scope>
    <source>
        <strain evidence="11">M5</strain>
    </source>
</reference>
<dbReference type="Pfam" id="PF12698">
    <property type="entry name" value="ABC2_membrane_3"/>
    <property type="match status" value="2"/>
</dbReference>
<dbReference type="InterPro" id="IPR056264">
    <property type="entry name" value="R2_ABCA1-4-like"/>
</dbReference>
<keyword evidence="3 9" id="KW-0812">Transmembrane</keyword>
<dbReference type="FunFam" id="3.40.50.300:FF:000298">
    <property type="entry name" value="ATP-binding cassette sub-family A member 12"/>
    <property type="match status" value="1"/>
</dbReference>
<evidence type="ECO:0000256" key="6">
    <source>
        <dbReference type="ARBA" id="ARBA00022840"/>
    </source>
</evidence>
<dbReference type="InterPro" id="IPR026082">
    <property type="entry name" value="ABCA"/>
</dbReference>
<feature type="transmembrane region" description="Helical" evidence="9">
    <location>
        <begin position="1322"/>
        <end position="1340"/>
    </location>
</feature>
<keyword evidence="7 9" id="KW-1133">Transmembrane helix</keyword>
<feature type="transmembrane region" description="Helical" evidence="9">
    <location>
        <begin position="1495"/>
        <end position="1517"/>
    </location>
</feature>
<dbReference type="InterPro" id="IPR027417">
    <property type="entry name" value="P-loop_NTPase"/>
</dbReference>
<dbReference type="InterPro" id="IPR003593">
    <property type="entry name" value="AAA+_ATPase"/>
</dbReference>
<dbReference type="GO" id="GO:0005524">
    <property type="term" value="F:ATP binding"/>
    <property type="evidence" value="ECO:0007669"/>
    <property type="project" value="UniProtKB-KW"/>
</dbReference>
<feature type="domain" description="ABC transporter" evidence="10">
    <location>
        <begin position="708"/>
        <end position="938"/>
    </location>
</feature>
<name>A0A8J2RL31_9CRUS</name>
<dbReference type="CDD" id="cd03263">
    <property type="entry name" value="ABC_subfamily_A"/>
    <property type="match status" value="2"/>
</dbReference>
<feature type="transmembrane region" description="Helical" evidence="9">
    <location>
        <begin position="1352"/>
        <end position="1375"/>
    </location>
</feature>
<dbReference type="PROSITE" id="PS50893">
    <property type="entry name" value="ABC_TRANSPORTER_2"/>
    <property type="match status" value="2"/>
</dbReference>
<keyword evidence="5" id="KW-0547">Nucleotide-binding</keyword>
<dbReference type="Pfam" id="PF00005">
    <property type="entry name" value="ABC_tran"/>
    <property type="match status" value="2"/>
</dbReference>
<dbReference type="OrthoDB" id="6512918at2759"/>